<dbReference type="GO" id="GO:0005737">
    <property type="term" value="C:cytoplasm"/>
    <property type="evidence" value="ECO:0007669"/>
    <property type="project" value="TreeGrafter"/>
</dbReference>
<evidence type="ECO:0000256" key="1">
    <source>
        <dbReference type="ARBA" id="ARBA00005607"/>
    </source>
</evidence>
<dbReference type="PANTHER" id="PTHR12967">
    <property type="entry name" value="PROTEIN SHQ1 HOMOLOG"/>
    <property type="match status" value="1"/>
</dbReference>
<sequence length="504" mass="56856">MITPSFRCSQHTNTVHIEIYCPAVRAADLELHVDDTLVSAHINPYFLRINLPGPVTEDDQSSAAYDAATGYLNLTLTKCLPGQEFKDLDLLSKLLAPRQPATSPGPPSIEVLSDDPSDIGPTEEDEYVDEAAQLSDRMHQLSLERQEILKAAENDWQLPQEIPSPFPLETAVKKQYGFLNRHSGYFAHVTHTENEVNELGADAETCSLAVRRSLRLKHEQDRWDEEHYIADFADDEYIQELSRWKIPWLGQNDSASPFEFTEDENTTMMRLPRKEYLMTSSDNHNLYLTLITILFSFIYETRTTQDDLNPESAWTMCTLIPAFSALDPPPYSASTQSSQPASFLPDIGISISHSTSTFISPSNPNPPSQLATALIPSYRRSLIFPLYRSFALSEQCRADVAQILQKGQRVVTRCLLRLKDILDHHEVYYVYSKIWLDDLCVWAQSHATDETLKAMGDQLAQVKIDKSALGLDLEELEAAVRRLQNTDSEDEDDSSDSDSDSSSE</sequence>
<keyword evidence="5" id="KW-1185">Reference proteome</keyword>
<organism evidence="4 5">
    <name type="scientific">Pterulicium gracile</name>
    <dbReference type="NCBI Taxonomy" id="1884261"/>
    <lineage>
        <taxon>Eukaryota</taxon>
        <taxon>Fungi</taxon>
        <taxon>Dikarya</taxon>
        <taxon>Basidiomycota</taxon>
        <taxon>Agaricomycotina</taxon>
        <taxon>Agaricomycetes</taxon>
        <taxon>Agaricomycetidae</taxon>
        <taxon>Agaricales</taxon>
        <taxon>Pleurotineae</taxon>
        <taxon>Pterulaceae</taxon>
        <taxon>Pterulicium</taxon>
    </lineage>
</organism>
<evidence type="ECO:0000256" key="2">
    <source>
        <dbReference type="SAM" id="MobiDB-lite"/>
    </source>
</evidence>
<dbReference type="InterPro" id="IPR008978">
    <property type="entry name" value="HSP20-like_chaperone"/>
</dbReference>
<dbReference type="PROSITE" id="PS51203">
    <property type="entry name" value="CS"/>
    <property type="match status" value="1"/>
</dbReference>
<dbReference type="Gene3D" id="2.60.40.790">
    <property type="match status" value="1"/>
</dbReference>
<proteinExistence type="inferred from homology"/>
<dbReference type="STRING" id="1884261.A0A5C3QZS7"/>
<dbReference type="InterPro" id="IPR039742">
    <property type="entry name" value="Shq1"/>
</dbReference>
<dbReference type="OrthoDB" id="73639at2759"/>
<dbReference type="AlphaFoldDB" id="A0A5C3QZS7"/>
<dbReference type="InterPro" id="IPR007009">
    <property type="entry name" value="Shq1_C"/>
</dbReference>
<dbReference type="PANTHER" id="PTHR12967:SF0">
    <property type="entry name" value="PROTEIN SHQ1 HOMOLOG"/>
    <property type="match status" value="1"/>
</dbReference>
<evidence type="ECO:0000259" key="3">
    <source>
        <dbReference type="PROSITE" id="PS51203"/>
    </source>
</evidence>
<evidence type="ECO:0000313" key="4">
    <source>
        <dbReference type="EMBL" id="TFL07505.1"/>
    </source>
</evidence>
<reference evidence="4 5" key="1">
    <citation type="journal article" date="2019" name="Nat. Ecol. Evol.">
        <title>Megaphylogeny resolves global patterns of mushroom evolution.</title>
        <authorList>
            <person name="Varga T."/>
            <person name="Krizsan K."/>
            <person name="Foldi C."/>
            <person name="Dima B."/>
            <person name="Sanchez-Garcia M."/>
            <person name="Sanchez-Ramirez S."/>
            <person name="Szollosi G.J."/>
            <person name="Szarkandi J.G."/>
            <person name="Papp V."/>
            <person name="Albert L."/>
            <person name="Andreopoulos W."/>
            <person name="Angelini C."/>
            <person name="Antonin V."/>
            <person name="Barry K.W."/>
            <person name="Bougher N.L."/>
            <person name="Buchanan P."/>
            <person name="Buyck B."/>
            <person name="Bense V."/>
            <person name="Catcheside P."/>
            <person name="Chovatia M."/>
            <person name="Cooper J."/>
            <person name="Damon W."/>
            <person name="Desjardin D."/>
            <person name="Finy P."/>
            <person name="Geml J."/>
            <person name="Haridas S."/>
            <person name="Hughes K."/>
            <person name="Justo A."/>
            <person name="Karasinski D."/>
            <person name="Kautmanova I."/>
            <person name="Kiss B."/>
            <person name="Kocsube S."/>
            <person name="Kotiranta H."/>
            <person name="LaButti K.M."/>
            <person name="Lechner B.E."/>
            <person name="Liimatainen K."/>
            <person name="Lipzen A."/>
            <person name="Lukacs Z."/>
            <person name="Mihaltcheva S."/>
            <person name="Morgado L.N."/>
            <person name="Niskanen T."/>
            <person name="Noordeloos M.E."/>
            <person name="Ohm R.A."/>
            <person name="Ortiz-Santana B."/>
            <person name="Ovrebo C."/>
            <person name="Racz N."/>
            <person name="Riley R."/>
            <person name="Savchenko A."/>
            <person name="Shiryaev A."/>
            <person name="Soop K."/>
            <person name="Spirin V."/>
            <person name="Szebenyi C."/>
            <person name="Tomsovsky M."/>
            <person name="Tulloss R.E."/>
            <person name="Uehling J."/>
            <person name="Grigoriev I.V."/>
            <person name="Vagvolgyi C."/>
            <person name="Papp T."/>
            <person name="Martin F.M."/>
            <person name="Miettinen O."/>
            <person name="Hibbett D.S."/>
            <person name="Nagy L.G."/>
        </authorList>
    </citation>
    <scope>NUCLEOTIDE SEQUENCE [LARGE SCALE GENOMIC DNA]</scope>
    <source>
        <strain evidence="4 5">CBS 309.79</strain>
    </source>
</reference>
<protein>
    <submittedName>
        <fullName evidence="4">SHQ1 protein-domain-containing protein</fullName>
    </submittedName>
</protein>
<dbReference type="Proteomes" id="UP000305067">
    <property type="component" value="Unassembled WGS sequence"/>
</dbReference>
<evidence type="ECO:0000313" key="5">
    <source>
        <dbReference type="Proteomes" id="UP000305067"/>
    </source>
</evidence>
<dbReference type="CDD" id="cd00298">
    <property type="entry name" value="ACD_sHsps_p23-like"/>
    <property type="match status" value="1"/>
</dbReference>
<dbReference type="GO" id="GO:0005654">
    <property type="term" value="C:nucleoplasm"/>
    <property type="evidence" value="ECO:0007669"/>
    <property type="project" value="TreeGrafter"/>
</dbReference>
<feature type="region of interest" description="Disordered" evidence="2">
    <location>
        <begin position="97"/>
        <end position="125"/>
    </location>
</feature>
<feature type="domain" description="CS" evidence="3">
    <location>
        <begin position="1"/>
        <end position="89"/>
    </location>
</feature>
<name>A0A5C3QZS7_9AGAR</name>
<dbReference type="InterPro" id="IPR007052">
    <property type="entry name" value="CS_dom"/>
</dbReference>
<feature type="compositionally biased region" description="Acidic residues" evidence="2">
    <location>
        <begin position="487"/>
        <end position="504"/>
    </location>
</feature>
<dbReference type="Pfam" id="PF04925">
    <property type="entry name" value="SHQ1"/>
    <property type="match status" value="1"/>
</dbReference>
<dbReference type="GO" id="GO:0000493">
    <property type="term" value="P:box H/ACA snoRNP assembly"/>
    <property type="evidence" value="ECO:0007669"/>
    <property type="project" value="InterPro"/>
</dbReference>
<dbReference type="Pfam" id="PF21413">
    <property type="entry name" value="SHQ1-like_CS"/>
    <property type="match status" value="1"/>
</dbReference>
<gene>
    <name evidence="4" type="ORF">BDV98DRAFT_557961</name>
</gene>
<accession>A0A5C3QZS7</accession>
<dbReference type="InterPro" id="IPR048696">
    <property type="entry name" value="SHQ1-like_CS"/>
</dbReference>
<dbReference type="EMBL" id="ML178814">
    <property type="protein sequence ID" value="TFL07505.1"/>
    <property type="molecule type" value="Genomic_DNA"/>
</dbReference>
<feature type="compositionally biased region" description="Acidic residues" evidence="2">
    <location>
        <begin position="112"/>
        <end position="125"/>
    </location>
</feature>
<comment type="similarity">
    <text evidence="1">Belongs to the SHQ1 family.</text>
</comment>
<dbReference type="SUPFAM" id="SSF49764">
    <property type="entry name" value="HSP20-like chaperones"/>
    <property type="match status" value="1"/>
</dbReference>
<feature type="region of interest" description="Disordered" evidence="2">
    <location>
        <begin position="482"/>
        <end position="504"/>
    </location>
</feature>
<dbReference type="GO" id="GO:0051082">
    <property type="term" value="F:unfolded protein binding"/>
    <property type="evidence" value="ECO:0007669"/>
    <property type="project" value="TreeGrafter"/>
</dbReference>